<dbReference type="SUPFAM" id="SSF75217">
    <property type="entry name" value="alpha/beta knot"/>
    <property type="match status" value="1"/>
</dbReference>
<evidence type="ECO:0000256" key="12">
    <source>
        <dbReference type="PIRNR" id="PIRNR015601"/>
    </source>
</evidence>
<gene>
    <name evidence="15" type="ORF">DFR58_106151</name>
</gene>
<evidence type="ECO:0000256" key="6">
    <source>
        <dbReference type="ARBA" id="ARBA00022552"/>
    </source>
</evidence>
<name>A0A369B8X4_9FIRM</name>
<dbReference type="InterPro" id="IPR029026">
    <property type="entry name" value="tRNA_m1G_MTases_N"/>
</dbReference>
<comment type="caution">
    <text evidence="15">The sequence shown here is derived from an EMBL/GenBank/DDBJ whole genome shotgun (WGS) entry which is preliminary data.</text>
</comment>
<protein>
    <recommendedName>
        <fullName evidence="4 12">Ribosomal RNA small subunit methyltransferase E</fullName>
        <ecNumber evidence="3 12">2.1.1.193</ecNumber>
    </recommendedName>
</protein>
<dbReference type="Pfam" id="PF04452">
    <property type="entry name" value="Methyltrans_RNA"/>
    <property type="match status" value="1"/>
</dbReference>
<evidence type="ECO:0000256" key="7">
    <source>
        <dbReference type="ARBA" id="ARBA00022603"/>
    </source>
</evidence>
<dbReference type="InterPro" id="IPR029028">
    <property type="entry name" value="Alpha/beta_knot_MTases"/>
</dbReference>
<evidence type="ECO:0000256" key="2">
    <source>
        <dbReference type="ARBA" id="ARBA00005528"/>
    </source>
</evidence>
<keyword evidence="9 12" id="KW-0949">S-adenosyl-L-methionine</keyword>
<dbReference type="Gene3D" id="3.40.1280.10">
    <property type="match status" value="1"/>
</dbReference>
<dbReference type="Proteomes" id="UP000253034">
    <property type="component" value="Unassembled WGS sequence"/>
</dbReference>
<reference evidence="15 16" key="1">
    <citation type="submission" date="2018-07" db="EMBL/GenBank/DDBJ databases">
        <title>Genomic Encyclopedia of Type Strains, Phase IV (KMG-IV): sequencing the most valuable type-strain genomes for metagenomic binning, comparative biology and taxonomic classification.</title>
        <authorList>
            <person name="Goeker M."/>
        </authorList>
    </citation>
    <scope>NUCLEOTIDE SEQUENCE [LARGE SCALE GENOMIC DNA]</scope>
    <source>
        <strain evidence="15 16">DSM 27016</strain>
    </source>
</reference>
<dbReference type="PIRSF" id="PIRSF015601">
    <property type="entry name" value="MTase_slr0722"/>
    <property type="match status" value="1"/>
</dbReference>
<evidence type="ECO:0000313" key="15">
    <source>
        <dbReference type="EMBL" id="RCX17982.1"/>
    </source>
</evidence>
<dbReference type="NCBIfam" id="NF008692">
    <property type="entry name" value="PRK11713.1-5"/>
    <property type="match status" value="1"/>
</dbReference>
<keyword evidence="16" id="KW-1185">Reference proteome</keyword>
<feature type="domain" description="Ribosomal RNA small subunit methyltransferase E PUA-like" evidence="14">
    <location>
        <begin position="25"/>
        <end position="62"/>
    </location>
</feature>
<keyword evidence="7 12" id="KW-0489">Methyltransferase</keyword>
<dbReference type="GO" id="GO:0070042">
    <property type="term" value="F:rRNA (uridine-N3-)-methyltransferase activity"/>
    <property type="evidence" value="ECO:0007669"/>
    <property type="project" value="TreeGrafter"/>
</dbReference>
<dbReference type="GO" id="GO:0070475">
    <property type="term" value="P:rRNA base methylation"/>
    <property type="evidence" value="ECO:0007669"/>
    <property type="project" value="TreeGrafter"/>
</dbReference>
<keyword evidence="6 12" id="KW-0698">rRNA processing</keyword>
<dbReference type="PANTHER" id="PTHR30027:SF3">
    <property type="entry name" value="16S RRNA (URACIL(1498)-N(3))-METHYLTRANSFERASE"/>
    <property type="match status" value="1"/>
</dbReference>
<dbReference type="InterPro" id="IPR046886">
    <property type="entry name" value="RsmE_MTase_dom"/>
</dbReference>
<dbReference type="EMBL" id="QPJT01000006">
    <property type="protein sequence ID" value="RCX17982.1"/>
    <property type="molecule type" value="Genomic_DNA"/>
</dbReference>
<dbReference type="NCBIfam" id="TIGR00046">
    <property type="entry name" value="RsmE family RNA methyltransferase"/>
    <property type="match status" value="1"/>
</dbReference>
<evidence type="ECO:0000256" key="1">
    <source>
        <dbReference type="ARBA" id="ARBA00004496"/>
    </source>
</evidence>
<dbReference type="Pfam" id="PF20260">
    <property type="entry name" value="PUA_4"/>
    <property type="match status" value="1"/>
</dbReference>
<keyword evidence="8 12" id="KW-0808">Transferase</keyword>
<comment type="function">
    <text evidence="10 12">Specifically methylates the N3 position of the uracil ring of uridine 1498 (m3U1498) in 16S rRNA. Acts on the fully assembled 30S ribosomal subunit.</text>
</comment>
<comment type="subcellular location">
    <subcellularLocation>
        <location evidence="1 12">Cytoplasm</location>
    </subcellularLocation>
</comment>
<evidence type="ECO:0000256" key="9">
    <source>
        <dbReference type="ARBA" id="ARBA00022691"/>
    </source>
</evidence>
<evidence type="ECO:0000256" key="11">
    <source>
        <dbReference type="ARBA" id="ARBA00047944"/>
    </source>
</evidence>
<accession>A0A369B8X4</accession>
<dbReference type="InterPro" id="IPR046887">
    <property type="entry name" value="RsmE_PUA-like"/>
</dbReference>
<proteinExistence type="inferred from homology"/>
<dbReference type="AlphaFoldDB" id="A0A369B8X4"/>
<keyword evidence="5 12" id="KW-0963">Cytoplasm</keyword>
<evidence type="ECO:0000256" key="10">
    <source>
        <dbReference type="ARBA" id="ARBA00025699"/>
    </source>
</evidence>
<evidence type="ECO:0000256" key="3">
    <source>
        <dbReference type="ARBA" id="ARBA00012328"/>
    </source>
</evidence>
<dbReference type="InterPro" id="IPR006700">
    <property type="entry name" value="RsmE"/>
</dbReference>
<evidence type="ECO:0000256" key="8">
    <source>
        <dbReference type="ARBA" id="ARBA00022679"/>
    </source>
</evidence>
<sequence>MGGDGVQMPKFFISKEDICNNAVTIKGEDVSHIKRVLRLKCGDTLQVCDGAGTDYTVRVENFEKDCIIAGIISSERNNAEPPIDIVLFQGIPKSDKMDFIIQKSVELGVKSIIPVSTDRTVVKIANEKDAGVKTARWQKIALEASKQCNRGTIPHIGVPVSFEDALRQASDTAELCIIPYEKETGSFLKPIIKGSKTKRIAVFVGPEGGFTENEVRRSQDFNIRPITLGPRILRTETAGIAVISILMYELGDLGNE</sequence>
<dbReference type="EC" id="2.1.1.193" evidence="3 12"/>
<evidence type="ECO:0000256" key="4">
    <source>
        <dbReference type="ARBA" id="ARBA00013673"/>
    </source>
</evidence>
<feature type="domain" description="Ribosomal RNA small subunit methyltransferase E methyltransferase" evidence="13">
    <location>
        <begin position="80"/>
        <end position="247"/>
    </location>
</feature>
<evidence type="ECO:0000256" key="5">
    <source>
        <dbReference type="ARBA" id="ARBA00022490"/>
    </source>
</evidence>
<dbReference type="PANTHER" id="PTHR30027">
    <property type="entry name" value="RIBOSOMAL RNA SMALL SUBUNIT METHYLTRANSFERASE E"/>
    <property type="match status" value="1"/>
</dbReference>
<dbReference type="InterPro" id="IPR015947">
    <property type="entry name" value="PUA-like_sf"/>
</dbReference>
<comment type="similarity">
    <text evidence="2 12">Belongs to the RNA methyltransferase RsmE family.</text>
</comment>
<dbReference type="SUPFAM" id="SSF88697">
    <property type="entry name" value="PUA domain-like"/>
    <property type="match status" value="1"/>
</dbReference>
<organism evidence="15 16">
    <name type="scientific">Anaerobacterium chartisolvens</name>
    <dbReference type="NCBI Taxonomy" id="1297424"/>
    <lineage>
        <taxon>Bacteria</taxon>
        <taxon>Bacillati</taxon>
        <taxon>Bacillota</taxon>
        <taxon>Clostridia</taxon>
        <taxon>Eubacteriales</taxon>
        <taxon>Oscillospiraceae</taxon>
        <taxon>Anaerobacterium</taxon>
    </lineage>
</organism>
<evidence type="ECO:0000313" key="16">
    <source>
        <dbReference type="Proteomes" id="UP000253034"/>
    </source>
</evidence>
<evidence type="ECO:0000259" key="13">
    <source>
        <dbReference type="Pfam" id="PF04452"/>
    </source>
</evidence>
<dbReference type="CDD" id="cd18084">
    <property type="entry name" value="RsmE-like"/>
    <property type="match status" value="1"/>
</dbReference>
<comment type="catalytic activity">
    <reaction evidence="11 12">
        <text>uridine(1498) in 16S rRNA + S-adenosyl-L-methionine = N(3)-methyluridine(1498) in 16S rRNA + S-adenosyl-L-homocysteine + H(+)</text>
        <dbReference type="Rhea" id="RHEA:42920"/>
        <dbReference type="Rhea" id="RHEA-COMP:10283"/>
        <dbReference type="Rhea" id="RHEA-COMP:10284"/>
        <dbReference type="ChEBI" id="CHEBI:15378"/>
        <dbReference type="ChEBI" id="CHEBI:57856"/>
        <dbReference type="ChEBI" id="CHEBI:59789"/>
        <dbReference type="ChEBI" id="CHEBI:65315"/>
        <dbReference type="ChEBI" id="CHEBI:74502"/>
        <dbReference type="EC" id="2.1.1.193"/>
    </reaction>
</comment>
<dbReference type="GO" id="GO:0005737">
    <property type="term" value="C:cytoplasm"/>
    <property type="evidence" value="ECO:0007669"/>
    <property type="project" value="UniProtKB-SubCell"/>
</dbReference>
<evidence type="ECO:0000259" key="14">
    <source>
        <dbReference type="Pfam" id="PF20260"/>
    </source>
</evidence>